<evidence type="ECO:0000256" key="4">
    <source>
        <dbReference type="ARBA" id="ARBA00022475"/>
    </source>
</evidence>
<feature type="transmembrane region" description="Helical" evidence="8">
    <location>
        <begin position="177"/>
        <end position="196"/>
    </location>
</feature>
<evidence type="ECO:0000256" key="1">
    <source>
        <dbReference type="ARBA" id="ARBA00004651"/>
    </source>
</evidence>
<dbReference type="Proteomes" id="UP000064137">
    <property type="component" value="Chromosome"/>
</dbReference>
<dbReference type="KEGG" id="por:APT59_01750"/>
<evidence type="ECO:0000256" key="5">
    <source>
        <dbReference type="ARBA" id="ARBA00022692"/>
    </source>
</evidence>
<accession>A0A0U4WLU1</accession>
<comment type="subcellular location">
    <subcellularLocation>
        <location evidence="1">Cell membrane</location>
        <topology evidence="1">Multi-pass membrane protein</topology>
    </subcellularLocation>
</comment>
<sequence>MSALRQGYALGLTAYVLWGLFPLFFKLLAALPATEILFQRILWSALFSALLLVVWRHRGWWAELRAHPRRLFWLAVSGALVACNWLVYIWAVNNAHVVEASLGYYINPLVNILLALVILGERLRPLQWIAVGLAVLGVAQQLWTLGQLPWVSLALALSFAFYGLVRRQTPVAALPGMVVESWMLVPIALIALPLLTPGVSLQAEVWQSSLGLLIVLAGPVTLIPLLCFNAAARKLPYSTLGFLQYLAPTLVLIQAVWLFGEPFPRERLFAFICIWAGLAVFSFDLWRASRKLRASAKARERETGKA</sequence>
<organism evidence="10 11">
    <name type="scientific">Pseudomonas oryzihabitans</name>
    <dbReference type="NCBI Taxonomy" id="47885"/>
    <lineage>
        <taxon>Bacteria</taxon>
        <taxon>Pseudomonadati</taxon>
        <taxon>Pseudomonadota</taxon>
        <taxon>Gammaproteobacteria</taxon>
        <taxon>Pseudomonadales</taxon>
        <taxon>Pseudomonadaceae</taxon>
        <taxon>Pseudomonas</taxon>
    </lineage>
</organism>
<feature type="transmembrane region" description="Helical" evidence="8">
    <location>
        <begin position="266"/>
        <end position="286"/>
    </location>
</feature>
<dbReference type="InterPro" id="IPR000620">
    <property type="entry name" value="EamA_dom"/>
</dbReference>
<dbReference type="PANTHER" id="PTHR22911:SF137">
    <property type="entry name" value="SOLUTE CARRIER FAMILY 35 MEMBER G2-RELATED"/>
    <property type="match status" value="1"/>
</dbReference>
<dbReference type="PANTHER" id="PTHR22911">
    <property type="entry name" value="ACYL-MALONYL CONDENSING ENZYME-RELATED"/>
    <property type="match status" value="1"/>
</dbReference>
<evidence type="ECO:0000313" key="11">
    <source>
        <dbReference type="Proteomes" id="UP000064137"/>
    </source>
</evidence>
<dbReference type="Pfam" id="PF00892">
    <property type="entry name" value="EamA"/>
    <property type="match status" value="2"/>
</dbReference>
<dbReference type="OrthoDB" id="369870at2"/>
<evidence type="ECO:0000313" key="10">
    <source>
        <dbReference type="EMBL" id="ALZ82989.1"/>
    </source>
</evidence>
<feature type="transmembrane region" description="Helical" evidence="8">
    <location>
        <begin position="37"/>
        <end position="55"/>
    </location>
</feature>
<evidence type="ECO:0000256" key="3">
    <source>
        <dbReference type="ARBA" id="ARBA00022448"/>
    </source>
</evidence>
<evidence type="ECO:0000259" key="9">
    <source>
        <dbReference type="Pfam" id="PF00892"/>
    </source>
</evidence>
<comment type="similarity">
    <text evidence="2">Belongs to the EamA transporter family.</text>
</comment>
<dbReference type="SUPFAM" id="SSF103481">
    <property type="entry name" value="Multidrug resistance efflux transporter EmrE"/>
    <property type="match status" value="2"/>
</dbReference>
<dbReference type="EMBL" id="CP013987">
    <property type="protein sequence ID" value="ALZ82989.1"/>
    <property type="molecule type" value="Genomic_DNA"/>
</dbReference>
<feature type="transmembrane region" description="Helical" evidence="8">
    <location>
        <begin position="102"/>
        <end position="119"/>
    </location>
</feature>
<feature type="transmembrane region" description="Helical" evidence="8">
    <location>
        <begin position="71"/>
        <end position="90"/>
    </location>
</feature>
<proteinExistence type="inferred from homology"/>
<feature type="transmembrane region" description="Helical" evidence="8">
    <location>
        <begin position="7"/>
        <end position="25"/>
    </location>
</feature>
<dbReference type="InterPro" id="IPR037185">
    <property type="entry name" value="EmrE-like"/>
</dbReference>
<feature type="transmembrane region" description="Helical" evidence="8">
    <location>
        <begin position="240"/>
        <end position="260"/>
    </location>
</feature>
<evidence type="ECO:0000256" key="6">
    <source>
        <dbReference type="ARBA" id="ARBA00022989"/>
    </source>
</evidence>
<feature type="domain" description="EamA" evidence="9">
    <location>
        <begin position="153"/>
        <end position="282"/>
    </location>
</feature>
<feature type="transmembrane region" description="Helical" evidence="8">
    <location>
        <begin position="149"/>
        <end position="165"/>
    </location>
</feature>
<evidence type="ECO:0000256" key="7">
    <source>
        <dbReference type="ARBA" id="ARBA00023136"/>
    </source>
</evidence>
<evidence type="ECO:0000256" key="8">
    <source>
        <dbReference type="SAM" id="Phobius"/>
    </source>
</evidence>
<protein>
    <submittedName>
        <fullName evidence="10">Chloramphenical resistance permease RarD</fullName>
    </submittedName>
</protein>
<keyword evidence="7 8" id="KW-0472">Membrane</keyword>
<gene>
    <name evidence="10" type="ORF">APT59_01750</name>
</gene>
<feature type="transmembrane region" description="Helical" evidence="8">
    <location>
        <begin position="126"/>
        <end position="143"/>
    </location>
</feature>
<name>A0A0U4WLU1_9PSED</name>
<dbReference type="InterPro" id="IPR004626">
    <property type="entry name" value="RarD"/>
</dbReference>
<dbReference type="NCBIfam" id="TIGR00688">
    <property type="entry name" value="rarD"/>
    <property type="match status" value="1"/>
</dbReference>
<evidence type="ECO:0000256" key="2">
    <source>
        <dbReference type="ARBA" id="ARBA00007362"/>
    </source>
</evidence>
<keyword evidence="4" id="KW-1003">Cell membrane</keyword>
<keyword evidence="6 8" id="KW-1133">Transmembrane helix</keyword>
<reference evidence="10 11" key="1">
    <citation type="submission" date="2016-01" db="EMBL/GenBank/DDBJ databases">
        <title>Annotation of Pseudomonas oryzihabitans USDA-ARS-USMARC-56511.</title>
        <authorList>
            <person name="Harhay G.P."/>
            <person name="Harhay D.M."/>
            <person name="Smith T.P.L."/>
            <person name="Bono J.L."/>
            <person name="Heaton M.P."/>
            <person name="Clawson M.L."/>
            <person name="Chitko-Mckown C.G."/>
            <person name="Capik S.F."/>
            <person name="DeDonder K.D."/>
            <person name="Apley M.D."/>
            <person name="Lubbers B.V."/>
            <person name="White B.J."/>
            <person name="Larson R.L."/>
        </authorList>
    </citation>
    <scope>NUCLEOTIDE SEQUENCE [LARGE SCALE GENOMIC DNA]</scope>
    <source>
        <strain evidence="10 11">USDA-ARS-USMARC-56511</strain>
    </source>
</reference>
<dbReference type="RefSeq" id="WP_059313279.1">
    <property type="nucleotide sequence ID" value="NZ_CP013987.1"/>
</dbReference>
<feature type="domain" description="EamA" evidence="9">
    <location>
        <begin position="7"/>
        <end position="139"/>
    </location>
</feature>
<dbReference type="GO" id="GO:0005886">
    <property type="term" value="C:plasma membrane"/>
    <property type="evidence" value="ECO:0007669"/>
    <property type="project" value="UniProtKB-SubCell"/>
</dbReference>
<feature type="transmembrane region" description="Helical" evidence="8">
    <location>
        <begin position="208"/>
        <end position="228"/>
    </location>
</feature>
<keyword evidence="3" id="KW-0813">Transport</keyword>
<dbReference type="AlphaFoldDB" id="A0A0U4WLU1"/>
<keyword evidence="5 8" id="KW-0812">Transmembrane</keyword>